<gene>
    <name evidence="1" type="ORF">BDN72DRAFT_965724</name>
</gene>
<organism evidence="1 2">
    <name type="scientific">Pluteus cervinus</name>
    <dbReference type="NCBI Taxonomy" id="181527"/>
    <lineage>
        <taxon>Eukaryota</taxon>
        <taxon>Fungi</taxon>
        <taxon>Dikarya</taxon>
        <taxon>Basidiomycota</taxon>
        <taxon>Agaricomycotina</taxon>
        <taxon>Agaricomycetes</taxon>
        <taxon>Agaricomycetidae</taxon>
        <taxon>Agaricales</taxon>
        <taxon>Pluteineae</taxon>
        <taxon>Pluteaceae</taxon>
        <taxon>Pluteus</taxon>
    </lineage>
</organism>
<keyword evidence="2" id="KW-1185">Reference proteome</keyword>
<dbReference type="Proteomes" id="UP000308600">
    <property type="component" value="Unassembled WGS sequence"/>
</dbReference>
<evidence type="ECO:0000313" key="1">
    <source>
        <dbReference type="EMBL" id="TFK60346.1"/>
    </source>
</evidence>
<dbReference type="EMBL" id="ML208789">
    <property type="protein sequence ID" value="TFK60346.1"/>
    <property type="molecule type" value="Genomic_DNA"/>
</dbReference>
<name>A0ACD3A3W9_9AGAR</name>
<accession>A0ACD3A3W9</accession>
<reference evidence="1 2" key="1">
    <citation type="journal article" date="2019" name="Nat. Ecol. Evol.">
        <title>Megaphylogeny resolves global patterns of mushroom evolution.</title>
        <authorList>
            <person name="Varga T."/>
            <person name="Krizsan K."/>
            <person name="Foldi C."/>
            <person name="Dima B."/>
            <person name="Sanchez-Garcia M."/>
            <person name="Sanchez-Ramirez S."/>
            <person name="Szollosi G.J."/>
            <person name="Szarkandi J.G."/>
            <person name="Papp V."/>
            <person name="Albert L."/>
            <person name="Andreopoulos W."/>
            <person name="Angelini C."/>
            <person name="Antonin V."/>
            <person name="Barry K.W."/>
            <person name="Bougher N.L."/>
            <person name="Buchanan P."/>
            <person name="Buyck B."/>
            <person name="Bense V."/>
            <person name="Catcheside P."/>
            <person name="Chovatia M."/>
            <person name="Cooper J."/>
            <person name="Damon W."/>
            <person name="Desjardin D."/>
            <person name="Finy P."/>
            <person name="Geml J."/>
            <person name="Haridas S."/>
            <person name="Hughes K."/>
            <person name="Justo A."/>
            <person name="Karasinski D."/>
            <person name="Kautmanova I."/>
            <person name="Kiss B."/>
            <person name="Kocsube S."/>
            <person name="Kotiranta H."/>
            <person name="LaButti K.M."/>
            <person name="Lechner B.E."/>
            <person name="Liimatainen K."/>
            <person name="Lipzen A."/>
            <person name="Lukacs Z."/>
            <person name="Mihaltcheva S."/>
            <person name="Morgado L.N."/>
            <person name="Niskanen T."/>
            <person name="Noordeloos M.E."/>
            <person name="Ohm R.A."/>
            <person name="Ortiz-Santana B."/>
            <person name="Ovrebo C."/>
            <person name="Racz N."/>
            <person name="Riley R."/>
            <person name="Savchenko A."/>
            <person name="Shiryaev A."/>
            <person name="Soop K."/>
            <person name="Spirin V."/>
            <person name="Szebenyi C."/>
            <person name="Tomsovsky M."/>
            <person name="Tulloss R.E."/>
            <person name="Uehling J."/>
            <person name="Grigoriev I.V."/>
            <person name="Vagvolgyi C."/>
            <person name="Papp T."/>
            <person name="Martin F.M."/>
            <person name="Miettinen O."/>
            <person name="Hibbett D.S."/>
            <person name="Nagy L.G."/>
        </authorList>
    </citation>
    <scope>NUCLEOTIDE SEQUENCE [LARGE SCALE GENOMIC DNA]</scope>
    <source>
        <strain evidence="1 2">NL-1719</strain>
    </source>
</reference>
<sequence>MADGDRDGTQATHLPPELERYIFEIAALDHREIMLSLILVAHRAKAWIEPWLYRTVIRGAIHHSTTAKGESYPWYRPPADQLPSYGHHVRNLLFSDRSTPGNVEEHLSKCLYVENLALWGSQPLGLFPKISELKRLRRVTFGQQGIVPYVEDEDGGGGGGGSAGYDFSHPVFDGVTHLDLLDGISTWESIRSLRGCKSLTHLALPEEGSGSGEADEYKGVVERVLKECKGLKVLTLHQSSLEEDDVGDVRAVLCKYSLESYEKDWIDQAEGRRDFWTDAEEVVQERRWALENGKSGD</sequence>
<evidence type="ECO:0000313" key="2">
    <source>
        <dbReference type="Proteomes" id="UP000308600"/>
    </source>
</evidence>
<protein>
    <submittedName>
        <fullName evidence="1">Uncharacterized protein</fullName>
    </submittedName>
</protein>
<proteinExistence type="predicted"/>